<dbReference type="Gene3D" id="4.10.910.10">
    <property type="entry name" value="30s ribosomal protein s13, domain 2"/>
    <property type="match status" value="1"/>
</dbReference>
<dbReference type="PROSITE" id="PS00646">
    <property type="entry name" value="RIBOSOMAL_S13_1"/>
    <property type="match status" value="1"/>
</dbReference>
<dbReference type="PROSITE" id="PS50159">
    <property type="entry name" value="RIBOSOMAL_S13_2"/>
    <property type="match status" value="1"/>
</dbReference>
<proteinExistence type="inferred from homology"/>
<dbReference type="GO" id="GO:0005840">
    <property type="term" value="C:ribosome"/>
    <property type="evidence" value="ECO:0007669"/>
    <property type="project" value="UniProtKB-KW"/>
</dbReference>
<evidence type="ECO:0000256" key="3">
    <source>
        <dbReference type="ARBA" id="ARBA00023274"/>
    </source>
</evidence>
<dbReference type="HAMAP" id="MF_01315">
    <property type="entry name" value="Ribosomal_uS13"/>
    <property type="match status" value="1"/>
</dbReference>
<dbReference type="InterPro" id="IPR001892">
    <property type="entry name" value="Ribosomal_uS13"/>
</dbReference>
<dbReference type="PANTHER" id="PTHR10871:SF3">
    <property type="entry name" value="SMALL RIBOSOMAL SUBUNIT PROTEIN US13"/>
    <property type="match status" value="1"/>
</dbReference>
<keyword evidence="3 4" id="KW-0687">Ribonucleoprotein</keyword>
<dbReference type="InterPro" id="IPR027437">
    <property type="entry name" value="Rbsml_uS13_C"/>
</dbReference>
<evidence type="ECO:0000256" key="5">
    <source>
        <dbReference type="SAM" id="MobiDB-lite"/>
    </source>
</evidence>
<comment type="similarity">
    <text evidence="1 4">Belongs to the universal ribosomal protein uS13 family.</text>
</comment>
<dbReference type="PIRSF" id="PIRSF002134">
    <property type="entry name" value="Ribosomal_S13"/>
    <property type="match status" value="1"/>
</dbReference>
<reference evidence="6" key="1">
    <citation type="submission" date="2022-08" db="EMBL/GenBank/DDBJ databases">
        <title>Novel sulfate-reducing endosymbionts in the free-living metamonad Anaeramoeba.</title>
        <authorList>
            <person name="Jerlstrom-Hultqvist J."/>
            <person name="Cepicka I."/>
            <person name="Gallot-Lavallee L."/>
            <person name="Salas-Leiva D."/>
            <person name="Curtis B.A."/>
            <person name="Zahonova K."/>
            <person name="Pipaliya S."/>
            <person name="Dacks J."/>
            <person name="Roger A.J."/>
        </authorList>
    </citation>
    <scope>NUCLEOTIDE SEQUENCE</scope>
    <source>
        <strain evidence="6">Schooner1</strain>
    </source>
</reference>
<evidence type="ECO:0000256" key="4">
    <source>
        <dbReference type="RuleBase" id="RU003830"/>
    </source>
</evidence>
<feature type="region of interest" description="Disordered" evidence="5">
    <location>
        <begin position="135"/>
        <end position="155"/>
    </location>
</feature>
<dbReference type="InterPro" id="IPR010979">
    <property type="entry name" value="Ribosomal_uS13-like_H2TH"/>
</dbReference>
<dbReference type="Gene3D" id="1.10.8.50">
    <property type="match status" value="1"/>
</dbReference>
<accession>A0ABQ8YMS3</accession>
<dbReference type="InterPro" id="IPR018269">
    <property type="entry name" value="Ribosomal_uS13_CS"/>
</dbReference>
<dbReference type="SUPFAM" id="SSF46946">
    <property type="entry name" value="S13-like H2TH domain"/>
    <property type="match status" value="1"/>
</dbReference>
<dbReference type="EMBL" id="JAOAOG010000143">
    <property type="protein sequence ID" value="KAJ6245785.1"/>
    <property type="molecule type" value="Genomic_DNA"/>
</dbReference>
<dbReference type="Pfam" id="PF00416">
    <property type="entry name" value="Ribosomal_S13"/>
    <property type="match status" value="1"/>
</dbReference>
<gene>
    <name evidence="6" type="ORF">M0813_20205</name>
</gene>
<keyword evidence="2 4" id="KW-0689">Ribosomal protein</keyword>
<name>A0ABQ8YMS3_9EUKA</name>
<sequence length="155" mass="17929">MSLVIPEGEFEHIRRIMNTNVNGLQLVPYALCAIKGVGRRFAFLCCRKADIDVNKRAGELSTEEIDKIVKVMENPLDFKIPIWFLNRQKDRKTGSFTQLLSNKLDHSLREDIERLKKIRCHRGLRHAWGLKVRGQHTKTTGHKGRTVGVQKKKEK</sequence>
<dbReference type="Proteomes" id="UP001150062">
    <property type="component" value="Unassembled WGS sequence"/>
</dbReference>
<protein>
    <submittedName>
        <fullName evidence="6">40S ribosomal protein S18-RELATED</fullName>
    </submittedName>
</protein>
<dbReference type="PANTHER" id="PTHR10871">
    <property type="entry name" value="30S RIBOSOMAL PROTEIN S13/40S RIBOSOMAL PROTEIN S18"/>
    <property type="match status" value="1"/>
</dbReference>
<keyword evidence="7" id="KW-1185">Reference proteome</keyword>
<evidence type="ECO:0000313" key="7">
    <source>
        <dbReference type="Proteomes" id="UP001150062"/>
    </source>
</evidence>
<evidence type="ECO:0000256" key="2">
    <source>
        <dbReference type="ARBA" id="ARBA00022980"/>
    </source>
</evidence>
<organism evidence="6 7">
    <name type="scientific">Anaeramoeba flamelloides</name>
    <dbReference type="NCBI Taxonomy" id="1746091"/>
    <lineage>
        <taxon>Eukaryota</taxon>
        <taxon>Metamonada</taxon>
        <taxon>Anaeramoebidae</taxon>
        <taxon>Anaeramoeba</taxon>
    </lineage>
</organism>
<evidence type="ECO:0000313" key="6">
    <source>
        <dbReference type="EMBL" id="KAJ6245785.1"/>
    </source>
</evidence>
<dbReference type="NCBIfam" id="NF003140">
    <property type="entry name" value="PRK04053.1"/>
    <property type="match status" value="1"/>
</dbReference>
<evidence type="ECO:0000256" key="1">
    <source>
        <dbReference type="ARBA" id="ARBA00008080"/>
    </source>
</evidence>
<comment type="caution">
    <text evidence="6">The sequence shown here is derived from an EMBL/GenBank/DDBJ whole genome shotgun (WGS) entry which is preliminary data.</text>
</comment>